<organism evidence="1 2">
    <name type="scientific">Spiroplasma culicicola AES-1</name>
    <dbReference type="NCBI Taxonomy" id="1276246"/>
    <lineage>
        <taxon>Bacteria</taxon>
        <taxon>Bacillati</taxon>
        <taxon>Mycoplasmatota</taxon>
        <taxon>Mollicutes</taxon>
        <taxon>Entomoplasmatales</taxon>
        <taxon>Spiroplasmataceae</taxon>
        <taxon>Spiroplasma</taxon>
    </lineage>
</organism>
<gene>
    <name evidence="1" type="ORF">SCULI_v1c06600</name>
</gene>
<dbReference type="EMBL" id="CP006681">
    <property type="protein sequence ID" value="AHI53001.1"/>
    <property type="molecule type" value="Genomic_DNA"/>
</dbReference>
<dbReference type="KEGG" id="scq:SCULI_v1c06600"/>
<proteinExistence type="predicted"/>
<evidence type="ECO:0000313" key="2">
    <source>
        <dbReference type="Proteomes" id="UP000019267"/>
    </source>
</evidence>
<accession>W6A7N7</accession>
<dbReference type="Proteomes" id="UP000019267">
    <property type="component" value="Chromosome"/>
</dbReference>
<dbReference type="PATRIC" id="fig|1276246.3.peg.659"/>
<name>W6A7N7_9MOLU</name>
<dbReference type="AlphaFoldDB" id="W6A7N7"/>
<dbReference type="STRING" id="1276246.SCULI_v1c06600"/>
<evidence type="ECO:0000313" key="1">
    <source>
        <dbReference type="EMBL" id="AHI53001.1"/>
    </source>
</evidence>
<keyword evidence="2" id="KW-1185">Reference proteome</keyword>
<sequence>MVKLLSLIGSLTFGATNVIPIVVNTNNILKINEQETIDMALLNNYWETQHLGYDAFAVSSYSQYIIPAMVRSVFEKEHGITIEENWVQLESMINVIDGRAINDDDIRGTNGASKETWITKVIPTEAGIENGLYGASYINVTIHHQAGDLSTYDKTTWIYTESIVNPTILVNLHSEIMSQFLDQMHKSNVGNALYFINGIDYSNFYIFDSAINRDRLATQEDLDNANNGNGQITLSVFLSPNQIGKSKGIYGSAYITFNLNLR</sequence>
<dbReference type="OrthoDB" id="9838020at2"/>
<protein>
    <submittedName>
        <fullName evidence="1">Uncharacterized protein</fullName>
    </submittedName>
</protein>
<dbReference type="HOGENOM" id="CLU_1061327_0_0_14"/>
<dbReference type="RefSeq" id="WP_025363233.1">
    <property type="nucleotide sequence ID" value="NZ_CP006681.1"/>
</dbReference>
<reference evidence="1 2" key="1">
    <citation type="journal article" date="2014" name="Genome Biol. Evol.">
        <title>Molecular evolution of the substrate utilization strategies and putative virulence factors in mosquito-associated Spiroplasma species.</title>
        <authorList>
            <person name="Chang T.H."/>
            <person name="Lo W.S."/>
            <person name="Ku C."/>
            <person name="Chen L.L."/>
            <person name="Kuo C.H."/>
        </authorList>
    </citation>
    <scope>NUCLEOTIDE SEQUENCE [LARGE SCALE GENOMIC DNA]</scope>
    <source>
        <strain evidence="1">AES-1</strain>
    </source>
</reference>